<organism evidence="3 4">
    <name type="scientific">Dactylonectria macrodidyma</name>
    <dbReference type="NCBI Taxonomy" id="307937"/>
    <lineage>
        <taxon>Eukaryota</taxon>
        <taxon>Fungi</taxon>
        <taxon>Dikarya</taxon>
        <taxon>Ascomycota</taxon>
        <taxon>Pezizomycotina</taxon>
        <taxon>Sordariomycetes</taxon>
        <taxon>Hypocreomycetidae</taxon>
        <taxon>Hypocreales</taxon>
        <taxon>Nectriaceae</taxon>
        <taxon>Dactylonectria</taxon>
    </lineage>
</organism>
<dbReference type="InterPro" id="IPR027417">
    <property type="entry name" value="P-loop_NTPase"/>
</dbReference>
<gene>
    <name evidence="3" type="ORF">EDB81DRAFT_814058</name>
</gene>
<evidence type="ECO:0000259" key="2">
    <source>
        <dbReference type="Pfam" id="PF13401"/>
    </source>
</evidence>
<dbReference type="SUPFAM" id="SSF48452">
    <property type="entry name" value="TPR-like"/>
    <property type="match status" value="1"/>
</dbReference>
<dbReference type="PANTHER" id="PTHR46082:SF11">
    <property type="entry name" value="AAA+ ATPASE DOMAIN-CONTAINING PROTEIN-RELATED"/>
    <property type="match status" value="1"/>
</dbReference>
<evidence type="ECO:0000313" key="3">
    <source>
        <dbReference type="EMBL" id="KAH7121522.1"/>
    </source>
</evidence>
<feature type="region of interest" description="Disordered" evidence="1">
    <location>
        <begin position="391"/>
        <end position="417"/>
    </location>
</feature>
<dbReference type="Gene3D" id="3.40.50.300">
    <property type="entry name" value="P-loop containing nucleotide triphosphate hydrolases"/>
    <property type="match status" value="1"/>
</dbReference>
<keyword evidence="4" id="KW-1185">Reference proteome</keyword>
<accession>A0A9P9DM91</accession>
<dbReference type="AlphaFoldDB" id="A0A9P9DM91"/>
<proteinExistence type="predicted"/>
<dbReference type="Gene3D" id="1.25.40.10">
    <property type="entry name" value="Tetratricopeptide repeat domain"/>
    <property type="match status" value="1"/>
</dbReference>
<feature type="compositionally biased region" description="Basic and acidic residues" evidence="1">
    <location>
        <begin position="407"/>
        <end position="417"/>
    </location>
</feature>
<dbReference type="PANTHER" id="PTHR46082">
    <property type="entry name" value="ATP/GTP-BINDING PROTEIN-RELATED"/>
    <property type="match status" value="1"/>
</dbReference>
<protein>
    <submittedName>
        <fullName evidence="3">P-loop containing nucleoside triphosphate hydrolase protein</fullName>
    </submittedName>
</protein>
<keyword evidence="3" id="KW-0378">Hydrolase</keyword>
<evidence type="ECO:0000313" key="4">
    <source>
        <dbReference type="Proteomes" id="UP000738349"/>
    </source>
</evidence>
<dbReference type="SUPFAM" id="SSF52540">
    <property type="entry name" value="P-loop containing nucleoside triphosphate hydrolases"/>
    <property type="match status" value="1"/>
</dbReference>
<dbReference type="OrthoDB" id="5986190at2759"/>
<dbReference type="Pfam" id="PF13401">
    <property type="entry name" value="AAA_22"/>
    <property type="match status" value="1"/>
</dbReference>
<dbReference type="Proteomes" id="UP000738349">
    <property type="component" value="Unassembled WGS sequence"/>
</dbReference>
<sequence length="603" mass="68301">MMAASLQHSRDITGNEFGHRTTINQGDIHYHLPHWPASARSTARVIPYPRNTDLVRRPDLVDKLKELLLLDEGHRCAALWGLGGSGKTQIALEYAYGRFTPNTCGVFWVHADSEATVTHDYKTIAAKLGVDKRLEGEDLFEAVRDAIESQPSWVLILDNADDLTLFGVGESTDETKSLQEYLPQGDNGTVLWTSRDGRVADIVGPQRAIEVASMTTAEAMKLLAAARNDTTMEEAESEDRKRLLEELQWLPLAISQAGAYMRRTSTPIKEYLSLLRHGRRRWDVLAASQFDRHRRRGLSHSVLKTWNISVNRIRQENWPAHRILHVIAFVDNQNITFEMMAAASGCEEDRVVEVKEAVARLMEFSFLSLRQAEEGEMSYDMHKLVQEATRHGLGAPKNRPAGDDNSGEGKEPGPESEAHFASVALGIMMELFPQSSRETWGKSEKYLAHAIRVCEWAQVNGKKTETADLLSWVSYFLYERGRWREKEPVDVETRALRRDVLGERHPDTITSMASLATTYHEQGRYDEAEKIEVEVLALRRDVLGEMHPDTIRSMASLAVTYHEQGRYNEVEKIKVKVLALRRDVLGERHPDTIFSIADLVAMY</sequence>
<dbReference type="EMBL" id="JAGMUV010000024">
    <property type="protein sequence ID" value="KAH7121522.1"/>
    <property type="molecule type" value="Genomic_DNA"/>
</dbReference>
<dbReference type="InterPro" id="IPR049945">
    <property type="entry name" value="AAA_22"/>
</dbReference>
<reference evidence="3" key="1">
    <citation type="journal article" date="2021" name="Nat. Commun.">
        <title>Genetic determinants of endophytism in the Arabidopsis root mycobiome.</title>
        <authorList>
            <person name="Mesny F."/>
            <person name="Miyauchi S."/>
            <person name="Thiergart T."/>
            <person name="Pickel B."/>
            <person name="Atanasova L."/>
            <person name="Karlsson M."/>
            <person name="Huettel B."/>
            <person name="Barry K.W."/>
            <person name="Haridas S."/>
            <person name="Chen C."/>
            <person name="Bauer D."/>
            <person name="Andreopoulos W."/>
            <person name="Pangilinan J."/>
            <person name="LaButti K."/>
            <person name="Riley R."/>
            <person name="Lipzen A."/>
            <person name="Clum A."/>
            <person name="Drula E."/>
            <person name="Henrissat B."/>
            <person name="Kohler A."/>
            <person name="Grigoriev I.V."/>
            <person name="Martin F.M."/>
            <person name="Hacquard S."/>
        </authorList>
    </citation>
    <scope>NUCLEOTIDE SEQUENCE</scope>
    <source>
        <strain evidence="3">MPI-CAGE-AT-0147</strain>
    </source>
</reference>
<dbReference type="InterPro" id="IPR011990">
    <property type="entry name" value="TPR-like_helical_dom_sf"/>
</dbReference>
<comment type="caution">
    <text evidence="3">The sequence shown here is derived from an EMBL/GenBank/DDBJ whole genome shotgun (WGS) entry which is preliminary data.</text>
</comment>
<dbReference type="GO" id="GO:0016787">
    <property type="term" value="F:hydrolase activity"/>
    <property type="evidence" value="ECO:0007669"/>
    <property type="project" value="UniProtKB-KW"/>
</dbReference>
<dbReference type="InterPro" id="IPR053137">
    <property type="entry name" value="NLR-like"/>
</dbReference>
<dbReference type="GO" id="GO:0043531">
    <property type="term" value="F:ADP binding"/>
    <property type="evidence" value="ECO:0007669"/>
    <property type="project" value="InterPro"/>
</dbReference>
<feature type="domain" description="ORC1/DEAH AAA+ ATPase" evidence="2">
    <location>
        <begin position="73"/>
        <end position="180"/>
    </location>
</feature>
<dbReference type="Pfam" id="PF13374">
    <property type="entry name" value="TPR_10"/>
    <property type="match status" value="3"/>
</dbReference>
<name>A0A9P9DM91_9HYPO</name>
<evidence type="ECO:0000256" key="1">
    <source>
        <dbReference type="SAM" id="MobiDB-lite"/>
    </source>
</evidence>